<sequence length="86" mass="9732">MSTKTSIKYHHGEGKEPSWHLYEEAFEKDNVVYLELEGVLVDVVMIDSAWAKAGTVLLRLPNATARQLGLLPHMDQVDIQPEEDRA</sequence>
<dbReference type="AlphaFoldDB" id="A0A158KFL0"/>
<reference evidence="1" key="1">
    <citation type="submission" date="2016-01" db="EMBL/GenBank/DDBJ databases">
        <authorList>
            <person name="Peeters C."/>
        </authorList>
    </citation>
    <scope>NUCLEOTIDE SEQUENCE [LARGE SCALE GENOMIC DNA]</scope>
    <source>
        <strain evidence="1">LMG 22937</strain>
    </source>
</reference>
<gene>
    <name evidence="1" type="ORF">AWB67_05537</name>
</gene>
<organism evidence="1 2">
    <name type="scientific">Caballeronia terrestris</name>
    <dbReference type="NCBI Taxonomy" id="1226301"/>
    <lineage>
        <taxon>Bacteria</taxon>
        <taxon>Pseudomonadati</taxon>
        <taxon>Pseudomonadota</taxon>
        <taxon>Betaproteobacteria</taxon>
        <taxon>Burkholderiales</taxon>
        <taxon>Burkholderiaceae</taxon>
        <taxon>Caballeronia</taxon>
    </lineage>
</organism>
<name>A0A158KFL0_9BURK</name>
<dbReference type="OrthoDB" id="9103332at2"/>
<evidence type="ECO:0000313" key="2">
    <source>
        <dbReference type="Proteomes" id="UP000054925"/>
    </source>
</evidence>
<comment type="caution">
    <text evidence="1">The sequence shown here is derived from an EMBL/GenBank/DDBJ whole genome shotgun (WGS) entry which is preliminary data.</text>
</comment>
<dbReference type="RefSeq" id="WP_087659365.1">
    <property type="nucleotide sequence ID" value="NZ_FCOL02000052.1"/>
</dbReference>
<accession>A0A158KFL0</accession>
<proteinExistence type="predicted"/>
<dbReference type="Proteomes" id="UP000054925">
    <property type="component" value="Unassembled WGS sequence"/>
</dbReference>
<keyword evidence="2" id="KW-1185">Reference proteome</keyword>
<protein>
    <submittedName>
        <fullName evidence="1">Uncharacterized protein</fullName>
    </submittedName>
</protein>
<dbReference type="EMBL" id="FCOL02000052">
    <property type="protein sequence ID" value="SAL79926.1"/>
    <property type="molecule type" value="Genomic_DNA"/>
</dbReference>
<evidence type="ECO:0000313" key="1">
    <source>
        <dbReference type="EMBL" id="SAL79926.1"/>
    </source>
</evidence>